<reference evidence="3" key="1">
    <citation type="submission" date="2016-02" db="EMBL/GenBank/DDBJ databases">
        <title>Draft genome sequence of Microdochium bolleyi, a fungal endophyte of beachgrass.</title>
        <authorList>
            <consortium name="DOE Joint Genome Institute"/>
            <person name="David A.S."/>
            <person name="May G."/>
            <person name="Haridas S."/>
            <person name="Lim J."/>
            <person name="Wang M."/>
            <person name="Labutti K."/>
            <person name="Lipzen A."/>
            <person name="Barry K."/>
            <person name="Grigoriev I.V."/>
        </authorList>
    </citation>
    <scope>NUCLEOTIDE SEQUENCE [LARGE SCALE GENOMIC DNA]</scope>
    <source>
        <strain evidence="3">J235TASD1</strain>
    </source>
</reference>
<name>A0A136IK42_9PEZI</name>
<protein>
    <submittedName>
        <fullName evidence="2">Uncharacterized protein</fullName>
    </submittedName>
</protein>
<dbReference type="AlphaFoldDB" id="A0A136IK42"/>
<sequence length="352" mass="38682">MVSPQHRIARSGAPPTEEELRMEGLHRPVDNKRIDPSLFPDEQLNVAADSPPRGQQETLDIIAIRYSARPAPAAATPISSANINPGLPGIPAALLEDGTSTKVSLPRDSERVTFSVELYDRQLDPSGEKPLRRFSEIQLDSTPAAYELELNAKDLLIWVEDARKRGADNIMCIEDDTAAMMRRKTFPQRTDARAEDDGCRPPLHNSPPSEQIAGHKLNALAKYTRQFALQGEQYNGIIPSYASYAPQPPMQMLLPGALARTTAEQFPTTLGNPIIIPNNTSRPKRKAAGSTAEMTNKRPQTSIARSSSASDASIVSGFKRHLNLVFEGNLNRLQRLEKKDRGTTSSTLDTRA</sequence>
<accession>A0A136IK42</accession>
<organism evidence="2 3">
    <name type="scientific">Microdochium bolleyi</name>
    <dbReference type="NCBI Taxonomy" id="196109"/>
    <lineage>
        <taxon>Eukaryota</taxon>
        <taxon>Fungi</taxon>
        <taxon>Dikarya</taxon>
        <taxon>Ascomycota</taxon>
        <taxon>Pezizomycotina</taxon>
        <taxon>Sordariomycetes</taxon>
        <taxon>Xylariomycetidae</taxon>
        <taxon>Xylariales</taxon>
        <taxon>Microdochiaceae</taxon>
        <taxon>Microdochium</taxon>
    </lineage>
</organism>
<dbReference type="EMBL" id="KQ964287">
    <property type="protein sequence ID" value="KXJ85285.1"/>
    <property type="molecule type" value="Genomic_DNA"/>
</dbReference>
<dbReference type="Proteomes" id="UP000070501">
    <property type="component" value="Unassembled WGS sequence"/>
</dbReference>
<feature type="region of interest" description="Disordered" evidence="1">
    <location>
        <begin position="1"/>
        <end position="37"/>
    </location>
</feature>
<feature type="region of interest" description="Disordered" evidence="1">
    <location>
        <begin position="270"/>
        <end position="310"/>
    </location>
</feature>
<dbReference type="InParanoid" id="A0A136IK42"/>
<feature type="compositionally biased region" description="Polar residues" evidence="1">
    <location>
        <begin position="292"/>
        <end position="301"/>
    </location>
</feature>
<gene>
    <name evidence="2" type="ORF">Micbo1qcDRAFT_223522</name>
</gene>
<evidence type="ECO:0000313" key="2">
    <source>
        <dbReference type="EMBL" id="KXJ85285.1"/>
    </source>
</evidence>
<keyword evidence="3" id="KW-1185">Reference proteome</keyword>
<feature type="compositionally biased region" description="Basic and acidic residues" evidence="1">
    <location>
        <begin position="190"/>
        <end position="199"/>
    </location>
</feature>
<feature type="compositionally biased region" description="Basic and acidic residues" evidence="1">
    <location>
        <begin position="18"/>
        <end position="35"/>
    </location>
</feature>
<evidence type="ECO:0000256" key="1">
    <source>
        <dbReference type="SAM" id="MobiDB-lite"/>
    </source>
</evidence>
<feature type="region of interest" description="Disordered" evidence="1">
    <location>
        <begin position="188"/>
        <end position="210"/>
    </location>
</feature>
<proteinExistence type="predicted"/>
<feature type="compositionally biased region" description="Polar residues" evidence="1">
    <location>
        <begin position="270"/>
        <end position="281"/>
    </location>
</feature>
<evidence type="ECO:0000313" key="3">
    <source>
        <dbReference type="Proteomes" id="UP000070501"/>
    </source>
</evidence>